<comment type="catalytic activity">
    <reaction evidence="21">
        <text>dAMP(in) + ADP(out) + H(+)(out) = dAMP(out) + ADP(in) + H(+)(in)</text>
        <dbReference type="Rhea" id="RHEA:73675"/>
        <dbReference type="ChEBI" id="CHEBI:15378"/>
        <dbReference type="ChEBI" id="CHEBI:58245"/>
        <dbReference type="ChEBI" id="CHEBI:456216"/>
    </reaction>
</comment>
<comment type="function">
    <text evidence="26">Electroneutral antiporter that mediates the transport of adenyl nucleotides through the inner mitochondrial membrane. Originally identified as an ATP-magnesium/inorganic phosphate antiporter, it also acts as a broad specificity adenyl nucleotide antiporter. By regulating the mitochondrial matrix adenyl nucleotide pool could adapt to changing cellular energetic demands and indirectly regulate adenyl nucleotide-dependent metabolic pathways. In vitro, a low activity is also observed with guanyl and pyrimidine nucleotides. May play a role in protecting cells against oxidative stress-induced cell death, by buffering calcium levels in the mitochondrial matrix through the formation of calcium-phosphate precipitates.</text>
</comment>
<evidence type="ECO:0000313" key="33">
    <source>
        <dbReference type="Proteomes" id="UP000593571"/>
    </source>
</evidence>
<dbReference type="Proteomes" id="UP000593571">
    <property type="component" value="Unassembled WGS sequence"/>
</dbReference>
<evidence type="ECO:0000256" key="17">
    <source>
        <dbReference type="ARBA" id="ARBA00036630"/>
    </source>
</evidence>
<evidence type="ECO:0000256" key="20">
    <source>
        <dbReference type="ARBA" id="ARBA00048314"/>
    </source>
</evidence>
<dbReference type="InterPro" id="IPR011992">
    <property type="entry name" value="EF-hand-dom_pair"/>
</dbReference>
<dbReference type="GO" id="GO:0005743">
    <property type="term" value="C:mitochondrial inner membrane"/>
    <property type="evidence" value="ECO:0007669"/>
    <property type="project" value="UniProtKB-SubCell"/>
</dbReference>
<evidence type="ECO:0000256" key="5">
    <source>
        <dbReference type="ARBA" id="ARBA00022449"/>
    </source>
</evidence>
<keyword evidence="4 30" id="KW-0813">Transport</keyword>
<dbReference type="PRINTS" id="PR00926">
    <property type="entry name" value="MITOCARRIER"/>
</dbReference>
<feature type="domain" description="EF-hand" evidence="31">
    <location>
        <begin position="36"/>
        <end position="71"/>
    </location>
</feature>
<comment type="subcellular location">
    <subcellularLocation>
        <location evidence="1">Mitochondrion inner membrane</location>
        <topology evidence="1">Multi-pass membrane protein</topology>
    </subcellularLocation>
</comment>
<evidence type="ECO:0000313" key="32">
    <source>
        <dbReference type="EMBL" id="KAF6398021.1"/>
    </source>
</evidence>
<feature type="repeat" description="Solcar" evidence="29">
    <location>
        <begin position="267"/>
        <end position="352"/>
    </location>
</feature>
<proteinExistence type="inferred from homology"/>
<evidence type="ECO:0000256" key="27">
    <source>
        <dbReference type="ARBA" id="ARBA00070249"/>
    </source>
</evidence>
<evidence type="ECO:0000256" key="10">
    <source>
        <dbReference type="ARBA" id="ARBA00022837"/>
    </source>
</evidence>
<evidence type="ECO:0000256" key="9">
    <source>
        <dbReference type="ARBA" id="ARBA00022792"/>
    </source>
</evidence>
<evidence type="ECO:0000256" key="25">
    <source>
        <dbReference type="ARBA" id="ARBA00049234"/>
    </source>
</evidence>
<evidence type="ECO:0000256" key="30">
    <source>
        <dbReference type="RuleBase" id="RU000488"/>
    </source>
</evidence>
<dbReference type="SMART" id="SM00054">
    <property type="entry name" value="EFh"/>
    <property type="match status" value="3"/>
</dbReference>
<evidence type="ECO:0000256" key="13">
    <source>
        <dbReference type="ARBA" id="ARBA00023136"/>
    </source>
</evidence>
<evidence type="ECO:0000256" key="26">
    <source>
        <dbReference type="ARBA" id="ARBA00053214"/>
    </source>
</evidence>
<dbReference type="FunFam" id="1.10.238.10:FF:000168">
    <property type="entry name" value="Solute carrier family 25 member 24"/>
    <property type="match status" value="1"/>
</dbReference>
<dbReference type="OrthoDB" id="270584at2759"/>
<dbReference type="FunFam" id="1.10.238.10:FF:000028">
    <property type="entry name" value="Putative calcium-binding mitochondrial carrier protein scamc-2"/>
    <property type="match status" value="1"/>
</dbReference>
<evidence type="ECO:0000256" key="23">
    <source>
        <dbReference type="ARBA" id="ARBA00048844"/>
    </source>
</evidence>
<reference evidence="32 33" key="1">
    <citation type="journal article" date="2020" name="Nature">
        <title>Six reference-quality genomes reveal evolution of bat adaptations.</title>
        <authorList>
            <person name="Jebb D."/>
            <person name="Huang Z."/>
            <person name="Pippel M."/>
            <person name="Hughes G.M."/>
            <person name="Lavrichenko K."/>
            <person name="Devanna P."/>
            <person name="Winkler S."/>
            <person name="Jermiin L.S."/>
            <person name="Skirmuntt E.C."/>
            <person name="Katzourakis A."/>
            <person name="Burkitt-Gray L."/>
            <person name="Ray D.A."/>
            <person name="Sullivan K.A.M."/>
            <person name="Roscito J.G."/>
            <person name="Kirilenko B.M."/>
            <person name="Davalos L.M."/>
            <person name="Corthals A.P."/>
            <person name="Power M.L."/>
            <person name="Jones G."/>
            <person name="Ransome R.D."/>
            <person name="Dechmann D.K.N."/>
            <person name="Locatelli A.G."/>
            <person name="Puechmaille S.J."/>
            <person name="Fedrigo O."/>
            <person name="Jarvis E.D."/>
            <person name="Hiller M."/>
            <person name="Vernes S.C."/>
            <person name="Myers E.W."/>
            <person name="Teeling E.C."/>
        </authorList>
    </citation>
    <scope>NUCLEOTIDE SEQUENCE [LARGE SCALE GENOMIC DNA]</scope>
    <source>
        <strain evidence="32">MRouAeg1</strain>
        <tissue evidence="32">Muscle</tissue>
    </source>
</reference>
<comment type="catalytic activity">
    <reaction evidence="24">
        <text>Mg(2+)(out) + phosphate(in) + ATP(out) = Mg(2+)(in) + phosphate(out) + ATP(in)</text>
        <dbReference type="Rhea" id="RHEA:65840"/>
        <dbReference type="ChEBI" id="CHEBI:18420"/>
        <dbReference type="ChEBI" id="CHEBI:30616"/>
        <dbReference type="ChEBI" id="CHEBI:43474"/>
    </reaction>
</comment>
<comment type="subunit">
    <text evidence="3">Monomer.</text>
</comment>
<dbReference type="AlphaFoldDB" id="A0A7J8BHR3"/>
<comment type="catalytic activity">
    <reaction evidence="23">
        <text>dADP(out) + phosphate(in) + H(+)(out) = dADP(in) + phosphate(out) + H(+)(in)</text>
        <dbReference type="Rhea" id="RHEA:73695"/>
        <dbReference type="ChEBI" id="CHEBI:15378"/>
        <dbReference type="ChEBI" id="CHEBI:43474"/>
        <dbReference type="ChEBI" id="CHEBI:57667"/>
    </reaction>
</comment>
<dbReference type="InterPro" id="IPR018247">
    <property type="entry name" value="EF_Hand_1_Ca_BS"/>
</dbReference>
<keyword evidence="10" id="KW-0106">Calcium</keyword>
<evidence type="ECO:0000256" key="1">
    <source>
        <dbReference type="ARBA" id="ARBA00004448"/>
    </source>
</evidence>
<organism evidence="32 33">
    <name type="scientific">Rousettus aegyptiacus</name>
    <name type="common">Egyptian fruit bat</name>
    <name type="synonym">Pteropus aegyptiacus</name>
    <dbReference type="NCBI Taxonomy" id="9407"/>
    <lineage>
        <taxon>Eukaryota</taxon>
        <taxon>Metazoa</taxon>
        <taxon>Chordata</taxon>
        <taxon>Craniata</taxon>
        <taxon>Vertebrata</taxon>
        <taxon>Euteleostomi</taxon>
        <taxon>Mammalia</taxon>
        <taxon>Eutheria</taxon>
        <taxon>Laurasiatheria</taxon>
        <taxon>Chiroptera</taxon>
        <taxon>Yinpterochiroptera</taxon>
        <taxon>Pteropodoidea</taxon>
        <taxon>Pteropodidae</taxon>
        <taxon>Rousettinae</taxon>
        <taxon>Rousettus</taxon>
    </lineage>
</organism>
<sequence length="458" mass="51494">MDALYEELFRDLDHNKDGILDILEIQEGLESVARISLREETKKIFTTGDINKDGKLDFEEFMKYLKDHEIKMKLAFKSLDKNNDGKIEASEIVHSLQILGLTISEQQAELILRSIDADGTMTVDWNEWRDYFLFNPVTDIEEIIRFWKRSTGIDIGESLTIPDEFTEDERQSGQWWRQLLAGGVAGAISRTSTAPLDRLKVMMQVHGSKSDKMNIYDGFRQMVKEGGFRSLWRGNGTNVIKIAPETAVKFWAYEQYKKLLTEEGQKIGTSERFISGSMAGATAQTFIYPMEVMKTRLAVGKTGQYSGLFDCAKKIVKHEGLGAFYKGYIPNLLGIIPYAGIDLAVYELLKSHWLDNFAKDSVNPGVLVLLACGALSSTCGQLASYPLALVRTRMQAQAMVEGIPQLNMVGLFRRIISKEGVPGLYRGITPNFMKVLPAVGISYVVYENMKQTLGVTQK</sequence>
<comment type="similarity">
    <text evidence="2 30">Belongs to the mitochondrial carrier (TC 2.A.29) family.</text>
</comment>
<keyword evidence="6 29" id="KW-0812">Transmembrane</keyword>
<feature type="repeat" description="Solcar" evidence="29">
    <location>
        <begin position="173"/>
        <end position="259"/>
    </location>
</feature>
<evidence type="ECO:0000259" key="31">
    <source>
        <dbReference type="PROSITE" id="PS50222"/>
    </source>
</evidence>
<comment type="catalytic activity">
    <reaction evidence="19">
        <text>ADP(out) + phosphate(in) + H(+)(out) = ADP(in) + phosphate(out) + H(+)(in)</text>
        <dbReference type="Rhea" id="RHEA:65844"/>
        <dbReference type="ChEBI" id="CHEBI:15378"/>
        <dbReference type="ChEBI" id="CHEBI:43474"/>
        <dbReference type="ChEBI" id="CHEBI:456216"/>
    </reaction>
</comment>
<dbReference type="PRINTS" id="PR00928">
    <property type="entry name" value="GRAVESDC"/>
</dbReference>
<evidence type="ECO:0000256" key="16">
    <source>
        <dbReference type="ARBA" id="ARBA00036310"/>
    </source>
</evidence>
<keyword evidence="8" id="KW-0677">Repeat</keyword>
<evidence type="ECO:0000256" key="24">
    <source>
        <dbReference type="ARBA" id="ARBA00048971"/>
    </source>
</evidence>
<evidence type="ECO:0000256" key="15">
    <source>
        <dbReference type="ARBA" id="ARBA00036289"/>
    </source>
</evidence>
<evidence type="ECO:0000256" key="7">
    <source>
        <dbReference type="ARBA" id="ARBA00022723"/>
    </source>
</evidence>
<gene>
    <name evidence="32" type="ORF">HJG63_017760</name>
</gene>
<comment type="catalytic activity">
    <reaction evidence="14">
        <text>dAMP(out) + phosphate(in) = dAMP(in) + phosphate(out)</text>
        <dbReference type="Rhea" id="RHEA:73687"/>
        <dbReference type="ChEBI" id="CHEBI:43474"/>
        <dbReference type="ChEBI" id="CHEBI:58245"/>
    </reaction>
</comment>
<comment type="catalytic activity">
    <reaction evidence="17">
        <text>ADP(out) + diphosphate(in) = ADP(in) + diphosphate(out)</text>
        <dbReference type="Rhea" id="RHEA:73671"/>
        <dbReference type="ChEBI" id="CHEBI:33019"/>
        <dbReference type="ChEBI" id="CHEBI:456216"/>
    </reaction>
</comment>
<keyword evidence="11" id="KW-1133">Transmembrane helix</keyword>
<dbReference type="PROSITE" id="PS50920">
    <property type="entry name" value="SOLCAR"/>
    <property type="match status" value="3"/>
</dbReference>
<dbReference type="InterPro" id="IPR002167">
    <property type="entry name" value="GDC-like"/>
</dbReference>
<comment type="catalytic activity">
    <reaction evidence="25">
        <text>dADP(in) + ADP(out) = dADP(out) + ADP(in)</text>
        <dbReference type="Rhea" id="RHEA:72855"/>
        <dbReference type="ChEBI" id="CHEBI:57667"/>
        <dbReference type="ChEBI" id="CHEBI:456216"/>
    </reaction>
</comment>
<dbReference type="PANTHER" id="PTHR24089">
    <property type="entry name" value="SOLUTE CARRIER FAMILY 25"/>
    <property type="match status" value="1"/>
</dbReference>
<evidence type="ECO:0000256" key="22">
    <source>
        <dbReference type="ARBA" id="ARBA00048804"/>
    </source>
</evidence>
<protein>
    <recommendedName>
        <fullName evidence="27">Mitochondrial adenyl nucleotide antiporter SLC25A24</fullName>
    </recommendedName>
    <alternativeName>
        <fullName evidence="28">Solute carrier family 25 member 24</fullName>
    </alternativeName>
</protein>
<dbReference type="InterPro" id="IPR023395">
    <property type="entry name" value="MCP_dom_sf"/>
</dbReference>
<keyword evidence="5" id="KW-0050">Antiport</keyword>
<evidence type="ECO:0000256" key="4">
    <source>
        <dbReference type="ARBA" id="ARBA00022448"/>
    </source>
</evidence>
<dbReference type="InterPro" id="IPR018108">
    <property type="entry name" value="MCP_transmembrane"/>
</dbReference>
<evidence type="ECO:0000256" key="6">
    <source>
        <dbReference type="ARBA" id="ARBA00022692"/>
    </source>
</evidence>
<keyword evidence="9" id="KW-0999">Mitochondrion inner membrane</keyword>
<evidence type="ECO:0000256" key="21">
    <source>
        <dbReference type="ARBA" id="ARBA00048433"/>
    </source>
</evidence>
<evidence type="ECO:0000256" key="12">
    <source>
        <dbReference type="ARBA" id="ARBA00023128"/>
    </source>
</evidence>
<dbReference type="EMBL" id="JACASE010000017">
    <property type="protein sequence ID" value="KAF6398021.1"/>
    <property type="molecule type" value="Genomic_DNA"/>
</dbReference>
<comment type="catalytic activity">
    <reaction evidence="22">
        <text>Mg(2+)(in) + ADP(out) + ATP(in) + H(+)(out) = Mg(2+)(out) + ADP(in) + ATP(out) + H(+)(in)</text>
        <dbReference type="Rhea" id="RHEA:73659"/>
        <dbReference type="ChEBI" id="CHEBI:15378"/>
        <dbReference type="ChEBI" id="CHEBI:18420"/>
        <dbReference type="ChEBI" id="CHEBI:30616"/>
        <dbReference type="ChEBI" id="CHEBI:456216"/>
    </reaction>
</comment>
<keyword evidence="12" id="KW-0496">Mitochondrion</keyword>
<dbReference type="PROSITE" id="PS00018">
    <property type="entry name" value="EF_HAND_1"/>
    <property type="match status" value="3"/>
</dbReference>
<dbReference type="Pfam" id="PF00153">
    <property type="entry name" value="Mito_carr"/>
    <property type="match status" value="3"/>
</dbReference>
<evidence type="ECO:0000256" key="2">
    <source>
        <dbReference type="ARBA" id="ARBA00006375"/>
    </source>
</evidence>
<dbReference type="Pfam" id="PF13499">
    <property type="entry name" value="EF-hand_7"/>
    <property type="match status" value="2"/>
</dbReference>
<comment type="caution">
    <text evidence="32">The sequence shown here is derived from an EMBL/GenBank/DDBJ whole genome shotgun (WGS) entry which is preliminary data.</text>
</comment>
<feature type="domain" description="EF-hand" evidence="31">
    <location>
        <begin position="75"/>
        <end position="102"/>
    </location>
</feature>
<evidence type="ECO:0000256" key="28">
    <source>
        <dbReference type="ARBA" id="ARBA00076493"/>
    </source>
</evidence>
<comment type="catalytic activity">
    <reaction evidence="16">
        <text>3'-AMP(in) + ADP(out) + H(+)(out) = 3'-AMP(out) + ADP(in) + H(+)(in)</text>
        <dbReference type="Rhea" id="RHEA:73679"/>
        <dbReference type="ChEBI" id="CHEBI:15378"/>
        <dbReference type="ChEBI" id="CHEBI:60880"/>
        <dbReference type="ChEBI" id="CHEBI:456216"/>
    </reaction>
</comment>
<dbReference type="Gene3D" id="1.10.238.10">
    <property type="entry name" value="EF-hand"/>
    <property type="match status" value="2"/>
</dbReference>
<evidence type="ECO:0000256" key="8">
    <source>
        <dbReference type="ARBA" id="ARBA00022737"/>
    </source>
</evidence>
<feature type="domain" description="EF-hand" evidence="31">
    <location>
        <begin position="103"/>
        <end position="138"/>
    </location>
</feature>
<dbReference type="GO" id="GO:0015297">
    <property type="term" value="F:antiporter activity"/>
    <property type="evidence" value="ECO:0007669"/>
    <property type="project" value="UniProtKB-KW"/>
</dbReference>
<keyword evidence="7" id="KW-0479">Metal-binding</keyword>
<dbReference type="Gene3D" id="1.50.40.10">
    <property type="entry name" value="Mitochondrial carrier domain"/>
    <property type="match status" value="1"/>
</dbReference>
<keyword evidence="13 29" id="KW-0472">Membrane</keyword>
<feature type="domain" description="EF-hand" evidence="31">
    <location>
        <begin position="1"/>
        <end position="35"/>
    </location>
</feature>
<evidence type="ECO:0000256" key="29">
    <source>
        <dbReference type="PROSITE-ProRule" id="PRU00282"/>
    </source>
</evidence>
<dbReference type="SUPFAM" id="SSF47473">
    <property type="entry name" value="EF-hand"/>
    <property type="match status" value="1"/>
</dbReference>
<comment type="catalytic activity">
    <reaction evidence="18">
        <text>AMP(out) + phosphate(in) = AMP(in) + phosphate(out)</text>
        <dbReference type="Rhea" id="RHEA:70259"/>
        <dbReference type="ChEBI" id="CHEBI:43474"/>
        <dbReference type="ChEBI" id="CHEBI:456215"/>
    </reaction>
</comment>
<evidence type="ECO:0000256" key="11">
    <source>
        <dbReference type="ARBA" id="ARBA00022989"/>
    </source>
</evidence>
<evidence type="ECO:0000256" key="18">
    <source>
        <dbReference type="ARBA" id="ARBA00036908"/>
    </source>
</evidence>
<comment type="catalytic activity">
    <reaction evidence="20">
        <text>phosphate(in) + ATP(out) + 2 H(+)(out) = phosphate(out) + ATP(in) + 2 H(+)(in)</text>
        <dbReference type="Rhea" id="RHEA:72035"/>
        <dbReference type="ChEBI" id="CHEBI:15378"/>
        <dbReference type="ChEBI" id="CHEBI:30616"/>
        <dbReference type="ChEBI" id="CHEBI:43474"/>
    </reaction>
</comment>
<evidence type="ECO:0000256" key="3">
    <source>
        <dbReference type="ARBA" id="ARBA00011245"/>
    </source>
</evidence>
<dbReference type="InterPro" id="IPR002048">
    <property type="entry name" value="EF_hand_dom"/>
</dbReference>
<name>A0A7J8BHR3_ROUAE</name>
<evidence type="ECO:0000256" key="19">
    <source>
        <dbReference type="ARBA" id="ARBA00047352"/>
    </source>
</evidence>
<comment type="catalytic activity">
    <reaction evidence="15">
        <text>3'-AMP(out) + phosphate(in) = 3'-AMP(in) + phosphate(out)</text>
        <dbReference type="Rhea" id="RHEA:73691"/>
        <dbReference type="ChEBI" id="CHEBI:43474"/>
        <dbReference type="ChEBI" id="CHEBI:60880"/>
    </reaction>
</comment>
<dbReference type="FunFam" id="1.50.40.10:FF:000003">
    <property type="entry name" value="Putative calcium-binding mitochondrial carrier protein scamc-2"/>
    <property type="match status" value="1"/>
</dbReference>
<keyword evidence="33" id="KW-1185">Reference proteome</keyword>
<dbReference type="InterPro" id="IPR002067">
    <property type="entry name" value="MCP"/>
</dbReference>
<dbReference type="GO" id="GO:0005509">
    <property type="term" value="F:calcium ion binding"/>
    <property type="evidence" value="ECO:0007669"/>
    <property type="project" value="InterPro"/>
</dbReference>
<dbReference type="PROSITE" id="PS50222">
    <property type="entry name" value="EF_HAND_2"/>
    <property type="match status" value="4"/>
</dbReference>
<dbReference type="SUPFAM" id="SSF103506">
    <property type="entry name" value="Mitochondrial carrier"/>
    <property type="match status" value="1"/>
</dbReference>
<feature type="repeat" description="Solcar" evidence="29">
    <location>
        <begin position="364"/>
        <end position="452"/>
    </location>
</feature>
<evidence type="ECO:0000256" key="14">
    <source>
        <dbReference type="ARBA" id="ARBA00036282"/>
    </source>
</evidence>
<accession>A0A7J8BHR3</accession>